<dbReference type="RefSeq" id="WP_073483992.1">
    <property type="nucleotide sequence ID" value="NZ_FQVN01000005.1"/>
</dbReference>
<dbReference type="Proteomes" id="UP000184501">
    <property type="component" value="Unassembled WGS sequence"/>
</dbReference>
<reference evidence="2 3" key="1">
    <citation type="submission" date="2016-11" db="EMBL/GenBank/DDBJ databases">
        <authorList>
            <person name="Jaros S."/>
            <person name="Januszkiewicz K."/>
            <person name="Wedrychowicz H."/>
        </authorList>
    </citation>
    <scope>NUCLEOTIDE SEQUENCE [LARGE SCALE GENOMIC DNA]</scope>
    <source>
        <strain evidence="2 3">DSM 44523</strain>
    </source>
</reference>
<organism evidence="2 3">
    <name type="scientific">Streptoalloteichus hindustanus</name>
    <dbReference type="NCBI Taxonomy" id="2017"/>
    <lineage>
        <taxon>Bacteria</taxon>
        <taxon>Bacillati</taxon>
        <taxon>Actinomycetota</taxon>
        <taxon>Actinomycetes</taxon>
        <taxon>Pseudonocardiales</taxon>
        <taxon>Pseudonocardiaceae</taxon>
        <taxon>Streptoalloteichus</taxon>
    </lineage>
</organism>
<accession>A0A1M5EKE8</accession>
<keyword evidence="3" id="KW-1185">Reference proteome</keyword>
<evidence type="ECO:0000256" key="1">
    <source>
        <dbReference type="SAM" id="MobiDB-lite"/>
    </source>
</evidence>
<sequence>MRNPRFIDLFEQIVSAWPEVVKYERVELGKEGAVQRVTFTDGIEIDFRIVNGAPDSGDDATQPEKIVTKYDKQVR</sequence>
<dbReference type="OrthoDB" id="3697459at2"/>
<evidence type="ECO:0000313" key="2">
    <source>
        <dbReference type="EMBL" id="SHF79656.1"/>
    </source>
</evidence>
<feature type="region of interest" description="Disordered" evidence="1">
    <location>
        <begin position="52"/>
        <end position="75"/>
    </location>
</feature>
<feature type="compositionally biased region" description="Basic and acidic residues" evidence="1">
    <location>
        <begin position="66"/>
        <end position="75"/>
    </location>
</feature>
<name>A0A1M5EKE8_STRHI</name>
<evidence type="ECO:0000313" key="3">
    <source>
        <dbReference type="Proteomes" id="UP000184501"/>
    </source>
</evidence>
<proteinExistence type="predicted"/>
<dbReference type="AlphaFoldDB" id="A0A1M5EKE8"/>
<dbReference type="EMBL" id="FQVN01000005">
    <property type="protein sequence ID" value="SHF79656.1"/>
    <property type="molecule type" value="Genomic_DNA"/>
</dbReference>
<protein>
    <submittedName>
        <fullName evidence="2">Uncharacterized protein</fullName>
    </submittedName>
</protein>
<gene>
    <name evidence="2" type="ORF">SAMN05444320_10524</name>
</gene>